<evidence type="ECO:0000256" key="1">
    <source>
        <dbReference type="SAM" id="Phobius"/>
    </source>
</evidence>
<dbReference type="AlphaFoldDB" id="A0AAD9VBH7"/>
<gene>
    <name evidence="2" type="ORF">P5673_007248</name>
</gene>
<evidence type="ECO:0000313" key="3">
    <source>
        <dbReference type="Proteomes" id="UP001249851"/>
    </source>
</evidence>
<reference evidence="2" key="2">
    <citation type="journal article" date="2023" name="Science">
        <title>Genomic signatures of disease resistance in endangered staghorn corals.</title>
        <authorList>
            <person name="Vollmer S.V."/>
            <person name="Selwyn J.D."/>
            <person name="Despard B.A."/>
            <person name="Roesel C.L."/>
        </authorList>
    </citation>
    <scope>NUCLEOTIDE SEQUENCE</scope>
    <source>
        <strain evidence="2">K2</strain>
    </source>
</reference>
<reference evidence="2" key="1">
    <citation type="journal article" date="2023" name="G3 (Bethesda)">
        <title>Whole genome assembly and annotation of the endangered Caribbean coral Acropora cervicornis.</title>
        <authorList>
            <person name="Selwyn J.D."/>
            <person name="Vollmer S.V."/>
        </authorList>
    </citation>
    <scope>NUCLEOTIDE SEQUENCE</scope>
    <source>
        <strain evidence="2">K2</strain>
    </source>
</reference>
<dbReference type="EMBL" id="JARQWQ010000012">
    <property type="protein sequence ID" value="KAK2568249.1"/>
    <property type="molecule type" value="Genomic_DNA"/>
</dbReference>
<dbReference type="Proteomes" id="UP001249851">
    <property type="component" value="Unassembled WGS sequence"/>
</dbReference>
<sequence length="179" mass="21049">MLVYCWQCNRIKSSSMPCWSKVPYNEVVYIQLMESGDFEVQFPEEVDNMMNKNDYVLLVLTQEFFCLSILTKGSDWLSSVGRFSCFVFVCFFNYSVQIYISFPDLLIRYSLCLNQTLRYRNKVNFSHPKFLNIVTFEFKTLKGEHHISLEKKLGLHVSINVEMAVNKTIILKLGKRGQY</sequence>
<comment type="caution">
    <text evidence="2">The sequence shown here is derived from an EMBL/GenBank/DDBJ whole genome shotgun (WGS) entry which is preliminary data.</text>
</comment>
<keyword evidence="1" id="KW-1133">Transmembrane helix</keyword>
<proteinExistence type="predicted"/>
<keyword evidence="1" id="KW-0472">Membrane</keyword>
<keyword evidence="1" id="KW-0812">Transmembrane</keyword>
<protein>
    <submittedName>
        <fullName evidence="2">Uncharacterized protein</fullName>
    </submittedName>
</protein>
<evidence type="ECO:0000313" key="2">
    <source>
        <dbReference type="EMBL" id="KAK2568249.1"/>
    </source>
</evidence>
<keyword evidence="3" id="KW-1185">Reference proteome</keyword>
<accession>A0AAD9VBH7</accession>
<organism evidence="2 3">
    <name type="scientific">Acropora cervicornis</name>
    <name type="common">Staghorn coral</name>
    <dbReference type="NCBI Taxonomy" id="6130"/>
    <lineage>
        <taxon>Eukaryota</taxon>
        <taxon>Metazoa</taxon>
        <taxon>Cnidaria</taxon>
        <taxon>Anthozoa</taxon>
        <taxon>Hexacorallia</taxon>
        <taxon>Scleractinia</taxon>
        <taxon>Astrocoeniina</taxon>
        <taxon>Acroporidae</taxon>
        <taxon>Acropora</taxon>
    </lineage>
</organism>
<feature type="transmembrane region" description="Helical" evidence="1">
    <location>
        <begin position="83"/>
        <end position="102"/>
    </location>
</feature>
<name>A0AAD9VBH7_ACRCE</name>